<feature type="transmembrane region" description="Helical" evidence="1">
    <location>
        <begin position="28"/>
        <end position="50"/>
    </location>
</feature>
<organism evidence="2 3">
    <name type="scientific">Mesonia hippocampi</name>
    <dbReference type="NCBI Taxonomy" id="1628250"/>
    <lineage>
        <taxon>Bacteria</taxon>
        <taxon>Pseudomonadati</taxon>
        <taxon>Bacteroidota</taxon>
        <taxon>Flavobacteriia</taxon>
        <taxon>Flavobacteriales</taxon>
        <taxon>Flavobacteriaceae</taxon>
        <taxon>Mesonia</taxon>
    </lineage>
</organism>
<keyword evidence="3" id="KW-1185">Reference proteome</keyword>
<comment type="caution">
    <text evidence="2">The sequence shown here is derived from an EMBL/GenBank/DDBJ whole genome shotgun (WGS) entry which is preliminary data.</text>
</comment>
<dbReference type="EMBL" id="JACIFO010000001">
    <property type="protein sequence ID" value="MBB4118156.1"/>
    <property type="molecule type" value="Genomic_DNA"/>
</dbReference>
<dbReference type="RefSeq" id="WP_183475858.1">
    <property type="nucleotide sequence ID" value="NZ_JACIFO010000001.1"/>
</dbReference>
<keyword evidence="1" id="KW-0812">Transmembrane</keyword>
<reference evidence="2 3" key="1">
    <citation type="submission" date="2020-08" db="EMBL/GenBank/DDBJ databases">
        <title>Genomic Encyclopedia of Type Strains, Phase IV (KMG-IV): sequencing the most valuable type-strain genomes for metagenomic binning, comparative biology and taxonomic classification.</title>
        <authorList>
            <person name="Goeker M."/>
        </authorList>
    </citation>
    <scope>NUCLEOTIDE SEQUENCE [LARGE SCALE GENOMIC DNA]</scope>
    <source>
        <strain evidence="2 3">DSM 29568</strain>
    </source>
</reference>
<proteinExistence type="predicted"/>
<evidence type="ECO:0000256" key="1">
    <source>
        <dbReference type="SAM" id="Phobius"/>
    </source>
</evidence>
<evidence type="ECO:0000313" key="3">
    <source>
        <dbReference type="Proteomes" id="UP000553034"/>
    </source>
</evidence>
<accession>A0A840ES13</accession>
<evidence type="ECO:0000313" key="2">
    <source>
        <dbReference type="EMBL" id="MBB4118156.1"/>
    </source>
</evidence>
<dbReference type="Proteomes" id="UP000553034">
    <property type="component" value="Unassembled WGS sequence"/>
</dbReference>
<gene>
    <name evidence="2" type="ORF">GGR32_000428</name>
</gene>
<name>A0A840ES13_9FLAO</name>
<feature type="transmembrane region" description="Helical" evidence="1">
    <location>
        <begin position="173"/>
        <end position="192"/>
    </location>
</feature>
<protein>
    <submittedName>
        <fullName evidence="2">Uncharacterized protein</fullName>
    </submittedName>
</protein>
<dbReference type="AlphaFoldDB" id="A0A840ES13"/>
<keyword evidence="1" id="KW-1133">Transmembrane helix</keyword>
<keyword evidence="1" id="KW-0472">Membrane</keyword>
<sequence length="199" mass="22556">MMILLFSALLLLIILVIRYFVGSKRNNGLKPLVGFGILIGLLSLGANLLFSDSFGASTPVNIRTENLTDKSLKIYTIAFWSNSWNGTGNYVTYDTELKPNGKSDFWFENEGTTEFWIVAKNENNKIEYLNVITEKESEFDFKITESKNIDADKIKIAEELTFKTDKNERMEKYAIWSNIGLIGLLILSLIKIKTSANSM</sequence>